<dbReference type="AlphaFoldDB" id="A0A2M8KX46"/>
<dbReference type="InterPro" id="IPR018520">
    <property type="entry name" value="UPP_synth-like_CS"/>
</dbReference>
<feature type="binding site" evidence="3">
    <location>
        <position position="91"/>
    </location>
    <ligand>
        <name>substrate</name>
    </ligand>
</feature>
<dbReference type="GO" id="GO:0000287">
    <property type="term" value="F:magnesium ion binding"/>
    <property type="evidence" value="ECO:0007669"/>
    <property type="project" value="UniProtKB-UniRule"/>
</dbReference>
<dbReference type="EMBL" id="PFEF01000005">
    <property type="protein sequence ID" value="PJE64496.1"/>
    <property type="molecule type" value="Genomic_DNA"/>
</dbReference>
<dbReference type="EC" id="2.5.1.-" evidence="3"/>
<evidence type="ECO:0000313" key="4">
    <source>
        <dbReference type="EMBL" id="PJE64496.1"/>
    </source>
</evidence>
<dbReference type="PANTHER" id="PTHR10291">
    <property type="entry name" value="DEHYDRODOLICHYL DIPHOSPHATE SYNTHASE FAMILY MEMBER"/>
    <property type="match status" value="1"/>
</dbReference>
<feature type="binding site" evidence="3">
    <location>
        <position position="40"/>
    </location>
    <ligand>
        <name>Mg(2+)</name>
        <dbReference type="ChEBI" id="CHEBI:18420"/>
    </ligand>
</feature>
<dbReference type="Pfam" id="PF01255">
    <property type="entry name" value="Prenyltransf"/>
    <property type="match status" value="1"/>
</dbReference>
<dbReference type="InterPro" id="IPR001441">
    <property type="entry name" value="UPP_synth-like"/>
</dbReference>
<dbReference type="NCBIfam" id="TIGR00055">
    <property type="entry name" value="uppS"/>
    <property type="match status" value="1"/>
</dbReference>
<protein>
    <recommendedName>
        <fullName evidence="3">Isoprenyl transferase</fullName>
        <ecNumber evidence="3">2.5.1.-</ecNumber>
    </recommendedName>
</protein>
<keyword evidence="1 3" id="KW-0808">Transferase</keyword>
<comment type="similarity">
    <text evidence="2">Belongs to the UPP synthase family. Z-FPP synthase subfamily.</text>
</comment>
<comment type="function">
    <text evidence="3">Catalyzes the condensation of isopentenyl diphosphate (IPP) with allylic pyrophosphates generating different type of terpenoids.</text>
</comment>
<feature type="binding site" evidence="3">
    <location>
        <position position="89"/>
    </location>
    <ligand>
        <name>substrate</name>
    </ligand>
</feature>
<feature type="active site" description="Proton acceptor" evidence="3">
    <location>
        <position position="88"/>
    </location>
</feature>
<feature type="binding site" evidence="3">
    <location>
        <begin position="212"/>
        <end position="214"/>
    </location>
    <ligand>
        <name>substrate</name>
    </ligand>
</feature>
<comment type="cofactor">
    <cofactor evidence="3">
        <name>Mg(2+)</name>
        <dbReference type="ChEBI" id="CHEBI:18420"/>
    </cofactor>
    <text evidence="3">Binds 2 magnesium ions per subunit.</text>
</comment>
<feature type="active site" evidence="3">
    <location>
        <position position="40"/>
    </location>
</feature>
<feature type="binding site" evidence="3">
    <location>
        <position position="206"/>
    </location>
    <ligand>
        <name>substrate</name>
    </ligand>
</feature>
<name>A0A2M8KX46_9BACT</name>
<comment type="caution">
    <text evidence="4">The sequence shown here is derived from an EMBL/GenBank/DDBJ whole genome shotgun (WGS) entry which is preliminary data.</text>
</comment>
<keyword evidence="3" id="KW-0460">Magnesium</keyword>
<dbReference type="GO" id="GO:0045547">
    <property type="term" value="F:ditrans,polycis-polyprenyl diphosphate synthase [(2E,6E)-farnesyl diphosphate specific] activity"/>
    <property type="evidence" value="ECO:0007669"/>
    <property type="project" value="TreeGrafter"/>
</dbReference>
<evidence type="ECO:0000256" key="1">
    <source>
        <dbReference type="ARBA" id="ARBA00022679"/>
    </source>
</evidence>
<accession>A0A2M8KX46</accession>
<dbReference type="CDD" id="cd00475">
    <property type="entry name" value="Cis_IPPS"/>
    <property type="match status" value="1"/>
</dbReference>
<feature type="binding site" evidence="3">
    <location>
        <position position="45"/>
    </location>
    <ligand>
        <name>substrate</name>
    </ligand>
</feature>
<dbReference type="Gene3D" id="3.40.1180.10">
    <property type="entry name" value="Decaprenyl diphosphate synthase-like"/>
    <property type="match status" value="1"/>
</dbReference>
<feature type="binding site" evidence="3">
    <location>
        <begin position="41"/>
        <end position="44"/>
    </location>
    <ligand>
        <name>substrate</name>
    </ligand>
</feature>
<feature type="binding site" evidence="3">
    <location>
        <position position="57"/>
    </location>
    <ligand>
        <name>substrate</name>
    </ligand>
</feature>
<sequence length="257" mass="30025">MMYVQRGKSPPALFPRFPSFISFLFMEKRNVPKCVGLIIDGNRRWARAQDLPAFEGHRKGYEKLKDAVRWAKDAGVKNVIVYVFSSQNWNRAEEEISYLMKLIRRLLMEDAEEFKKEEVRLRIIGDRTRPSRDIMETARKLEEETRHFTACTLALAFSYGGREEITDAVNRIVAEKESFGGRAITEKDIAERLWTADIPDPDLIIRTSGEKRLSNFLPWQSVYSELFFVSKHWPAFTKEDFLGVLDEFAGRERRYGK</sequence>
<dbReference type="PANTHER" id="PTHR10291:SF43">
    <property type="entry name" value="DEHYDRODOLICHYL DIPHOSPHATE SYNTHASE COMPLEX SUBUNIT DHDDS"/>
    <property type="match status" value="1"/>
</dbReference>
<reference evidence="5" key="1">
    <citation type="submission" date="2017-09" db="EMBL/GenBank/DDBJ databases">
        <title>Depth-based differentiation of microbial function through sediment-hosted aquifers and enrichment of novel symbionts in the deep terrestrial subsurface.</title>
        <authorList>
            <person name="Probst A.J."/>
            <person name="Ladd B."/>
            <person name="Jarett J.K."/>
            <person name="Geller-Mcgrath D.E."/>
            <person name="Sieber C.M.K."/>
            <person name="Emerson J.B."/>
            <person name="Anantharaman K."/>
            <person name="Thomas B.C."/>
            <person name="Malmstrom R."/>
            <person name="Stieglmeier M."/>
            <person name="Klingl A."/>
            <person name="Woyke T."/>
            <person name="Ryan C.M."/>
            <person name="Banfield J.F."/>
        </authorList>
    </citation>
    <scope>NUCLEOTIDE SEQUENCE [LARGE SCALE GENOMIC DNA]</scope>
</reference>
<dbReference type="HAMAP" id="MF_01139">
    <property type="entry name" value="ISPT"/>
    <property type="match status" value="1"/>
</dbReference>
<dbReference type="Proteomes" id="UP000229098">
    <property type="component" value="Unassembled WGS sequence"/>
</dbReference>
<dbReference type="InterPro" id="IPR036424">
    <property type="entry name" value="UPP_synth-like_sf"/>
</dbReference>
<evidence type="ECO:0000256" key="2">
    <source>
        <dbReference type="ARBA" id="ARBA00038453"/>
    </source>
</evidence>
<comment type="caution">
    <text evidence="3">Lacks conserved residue(s) required for the propagation of feature annotation.</text>
</comment>
<keyword evidence="3" id="KW-0479">Metal-binding</keyword>
<evidence type="ECO:0000256" key="3">
    <source>
        <dbReference type="HAMAP-Rule" id="MF_01139"/>
    </source>
</evidence>
<comment type="subunit">
    <text evidence="3">Homodimer.</text>
</comment>
<dbReference type="SUPFAM" id="SSF64005">
    <property type="entry name" value="Undecaprenyl diphosphate synthase"/>
    <property type="match status" value="1"/>
</dbReference>
<gene>
    <name evidence="4" type="primary">uppS</name>
    <name evidence="4" type="ORF">COU90_01480</name>
</gene>
<dbReference type="PROSITE" id="PS01066">
    <property type="entry name" value="UPP_SYNTHASE"/>
    <property type="match status" value="1"/>
</dbReference>
<proteinExistence type="inferred from homology"/>
<organism evidence="4 5">
    <name type="scientific">Candidatus Ryanbacteria bacterium CG10_big_fil_rev_8_21_14_0_10_43_42</name>
    <dbReference type="NCBI Taxonomy" id="1974864"/>
    <lineage>
        <taxon>Bacteria</taxon>
        <taxon>Candidatus Ryaniibacteriota</taxon>
    </lineage>
</organism>
<feature type="binding site" evidence="3">
    <location>
        <position position="225"/>
    </location>
    <ligand>
        <name>Mg(2+)</name>
        <dbReference type="ChEBI" id="CHEBI:18420"/>
    </ligand>
</feature>
<dbReference type="GO" id="GO:0016094">
    <property type="term" value="P:polyprenol biosynthetic process"/>
    <property type="evidence" value="ECO:0007669"/>
    <property type="project" value="TreeGrafter"/>
</dbReference>
<evidence type="ECO:0000313" key="5">
    <source>
        <dbReference type="Proteomes" id="UP000229098"/>
    </source>
</evidence>